<feature type="domain" description="GHMP kinase C-terminal" evidence="14">
    <location>
        <begin position="163"/>
        <end position="241"/>
    </location>
</feature>
<protein>
    <recommendedName>
        <fullName evidence="3">mevalonate kinase</fullName>
        <ecNumber evidence="3">2.7.1.36</ecNumber>
    </recommendedName>
</protein>
<dbReference type="UniPathway" id="UPA00057">
    <property type="reaction ID" value="UER00098"/>
</dbReference>
<dbReference type="GO" id="GO:0019287">
    <property type="term" value="P:isopentenyl diphosphate biosynthetic process, mevalonate pathway"/>
    <property type="evidence" value="ECO:0007669"/>
    <property type="project" value="UniProtKB-UniPathway"/>
</dbReference>
<keyword evidence="10" id="KW-0460">Magnesium</keyword>
<evidence type="ECO:0000256" key="10">
    <source>
        <dbReference type="ARBA" id="ARBA00022842"/>
    </source>
</evidence>
<evidence type="ECO:0000256" key="3">
    <source>
        <dbReference type="ARBA" id="ARBA00012103"/>
    </source>
</evidence>
<dbReference type="InterPro" id="IPR036554">
    <property type="entry name" value="GHMP_kinase_C_sf"/>
</dbReference>
<dbReference type="Pfam" id="PF00288">
    <property type="entry name" value="GHMP_kinases_N"/>
    <property type="match status" value="1"/>
</dbReference>
<dbReference type="InterPro" id="IPR013750">
    <property type="entry name" value="GHMP_kinase_C_dom"/>
</dbReference>
<keyword evidence="16" id="KW-1185">Reference proteome</keyword>
<evidence type="ECO:0000256" key="12">
    <source>
        <dbReference type="ARBA" id="ARBA00029438"/>
    </source>
</evidence>
<keyword evidence="6" id="KW-0808">Transferase</keyword>
<evidence type="ECO:0000256" key="9">
    <source>
        <dbReference type="ARBA" id="ARBA00022840"/>
    </source>
</evidence>
<evidence type="ECO:0000256" key="11">
    <source>
        <dbReference type="ARBA" id="ARBA00023098"/>
    </source>
</evidence>
<gene>
    <name evidence="15" type="ORF">CF15_04000</name>
</gene>
<evidence type="ECO:0000256" key="6">
    <source>
        <dbReference type="ARBA" id="ARBA00022679"/>
    </source>
</evidence>
<evidence type="ECO:0000256" key="8">
    <source>
        <dbReference type="ARBA" id="ARBA00022777"/>
    </source>
</evidence>
<dbReference type="Gene3D" id="3.30.230.10">
    <property type="match status" value="1"/>
</dbReference>
<comment type="similarity">
    <text evidence="2">Belongs to the GHMP kinase family. Mevalonate kinase subfamily.</text>
</comment>
<accession>A0A0V8RV71</accession>
<keyword evidence="5" id="KW-0444">Lipid biosynthesis</keyword>
<dbReference type="InterPro" id="IPR020568">
    <property type="entry name" value="Ribosomal_Su5_D2-typ_SF"/>
</dbReference>
<dbReference type="AlphaFoldDB" id="A0A0V8RV71"/>
<keyword evidence="9" id="KW-0067">ATP-binding</keyword>
<dbReference type="PANTHER" id="PTHR43290:SF2">
    <property type="entry name" value="MEVALONATE KINASE"/>
    <property type="match status" value="1"/>
</dbReference>
<dbReference type="SUPFAM" id="SSF54211">
    <property type="entry name" value="Ribosomal protein S5 domain 2-like"/>
    <property type="match status" value="1"/>
</dbReference>
<dbReference type="InterPro" id="IPR006203">
    <property type="entry name" value="GHMP_knse_ATP-bd_CS"/>
</dbReference>
<dbReference type="GO" id="GO:0005524">
    <property type="term" value="F:ATP binding"/>
    <property type="evidence" value="ECO:0007669"/>
    <property type="project" value="UniProtKB-KW"/>
</dbReference>
<dbReference type="Proteomes" id="UP000053352">
    <property type="component" value="Unassembled WGS sequence"/>
</dbReference>
<evidence type="ECO:0000256" key="1">
    <source>
        <dbReference type="ARBA" id="ARBA00004496"/>
    </source>
</evidence>
<dbReference type="GO" id="GO:0004496">
    <property type="term" value="F:mevalonate kinase activity"/>
    <property type="evidence" value="ECO:0007669"/>
    <property type="project" value="UniProtKB-EC"/>
</dbReference>
<dbReference type="EC" id="2.7.1.36" evidence="3"/>
<evidence type="ECO:0000256" key="4">
    <source>
        <dbReference type="ARBA" id="ARBA00022490"/>
    </source>
</evidence>
<dbReference type="Gene3D" id="3.30.70.890">
    <property type="entry name" value="GHMP kinase, C-terminal domain"/>
    <property type="match status" value="1"/>
</dbReference>
<comment type="subcellular location">
    <subcellularLocation>
        <location evidence="1">Cytoplasm</location>
    </subcellularLocation>
</comment>
<evidence type="ECO:0000259" key="14">
    <source>
        <dbReference type="Pfam" id="PF08544"/>
    </source>
</evidence>
<dbReference type="InterPro" id="IPR006205">
    <property type="entry name" value="Mev_gal_kin"/>
</dbReference>
<evidence type="ECO:0000313" key="16">
    <source>
        <dbReference type="Proteomes" id="UP000053352"/>
    </source>
</evidence>
<keyword evidence="4" id="KW-0963">Cytoplasm</keyword>
<name>A0A0V8RV71_PYROC</name>
<evidence type="ECO:0000313" key="15">
    <source>
        <dbReference type="EMBL" id="KSW11963.1"/>
    </source>
</evidence>
<dbReference type="GO" id="GO:0005829">
    <property type="term" value="C:cytosol"/>
    <property type="evidence" value="ECO:0007669"/>
    <property type="project" value="TreeGrafter"/>
</dbReference>
<dbReference type="InterPro" id="IPR014721">
    <property type="entry name" value="Ribsml_uS5_D2-typ_fold_subgr"/>
</dbReference>
<dbReference type="InterPro" id="IPR006204">
    <property type="entry name" value="GHMP_kinase_N_dom"/>
</dbReference>
<dbReference type="PROSITE" id="PS00627">
    <property type="entry name" value="GHMP_KINASES_ATP"/>
    <property type="match status" value="1"/>
</dbReference>
<dbReference type="PANTHER" id="PTHR43290">
    <property type="entry name" value="MEVALONATE KINASE"/>
    <property type="match status" value="1"/>
</dbReference>
<dbReference type="STRING" id="2309.CF15_04000"/>
<reference evidence="15 16" key="1">
    <citation type="submission" date="2015-11" db="EMBL/GenBank/DDBJ databases">
        <title>Genome sequence of Pyrodictium occultum PL-19, a marine hyperthermophilic archaeon isolated from Volcano, Italy.</title>
        <authorList>
            <person name="Utturkar S."/>
            <person name="Huber H."/>
            <person name="Leptihn S."/>
            <person name="Brown S."/>
            <person name="Stetter K.O."/>
            <person name="Podar M."/>
        </authorList>
    </citation>
    <scope>NUCLEOTIDE SEQUENCE [LARGE SCALE GENOMIC DNA]</scope>
    <source>
        <strain evidence="15 16">PL-19</strain>
    </source>
</reference>
<evidence type="ECO:0000256" key="5">
    <source>
        <dbReference type="ARBA" id="ARBA00022516"/>
    </source>
</evidence>
<dbReference type="PRINTS" id="PR00959">
    <property type="entry name" value="MEVGALKINASE"/>
</dbReference>
<dbReference type="NCBIfam" id="TIGR00549">
    <property type="entry name" value="mevalon_kin"/>
    <property type="match status" value="1"/>
</dbReference>
<dbReference type="SUPFAM" id="SSF55060">
    <property type="entry name" value="GHMP Kinase, C-terminal domain"/>
    <property type="match status" value="1"/>
</dbReference>
<sequence length="260" mass="27014">MHGCQVFCSLRKAFEYISSARSSGRLWPARLIIDSEIPVGAGLGSSAAVAVSASAAYACVAGLEVAPELVSRAAFESEKLVHGNPSGVDNTVSSYGGFLLYRRGETPMPLDFGGLGDVVVVVIDTGVKRSTARAVRLFTERLHRLGGLGRELLEVAEGIIDEALRALRRGDAAGLGLLMDVAHGLLNAMGVSHVELEKAVQAARASGALGAKLTGAGMGGSAIALVEREKAPRVSEKLRELGLRVYEAALGARGVSVEHG</sequence>
<evidence type="ECO:0000256" key="7">
    <source>
        <dbReference type="ARBA" id="ARBA00022741"/>
    </source>
</evidence>
<organism evidence="15 16">
    <name type="scientific">Pyrodictium occultum</name>
    <dbReference type="NCBI Taxonomy" id="2309"/>
    <lineage>
        <taxon>Archaea</taxon>
        <taxon>Thermoproteota</taxon>
        <taxon>Thermoprotei</taxon>
        <taxon>Desulfurococcales</taxon>
        <taxon>Pyrodictiaceae</taxon>
        <taxon>Pyrodictium</taxon>
    </lineage>
</organism>
<evidence type="ECO:0000259" key="13">
    <source>
        <dbReference type="Pfam" id="PF00288"/>
    </source>
</evidence>
<feature type="domain" description="GHMP kinase N-terminal" evidence="13">
    <location>
        <begin position="13"/>
        <end position="97"/>
    </location>
</feature>
<keyword evidence="11" id="KW-0443">Lipid metabolism</keyword>
<dbReference type="EMBL" id="LNTB01000001">
    <property type="protein sequence ID" value="KSW11963.1"/>
    <property type="molecule type" value="Genomic_DNA"/>
</dbReference>
<keyword evidence="8" id="KW-0418">Kinase</keyword>
<evidence type="ECO:0000256" key="2">
    <source>
        <dbReference type="ARBA" id="ARBA00006495"/>
    </source>
</evidence>
<dbReference type="Pfam" id="PF08544">
    <property type="entry name" value="GHMP_kinases_C"/>
    <property type="match status" value="1"/>
</dbReference>
<proteinExistence type="inferred from homology"/>
<keyword evidence="7" id="KW-0547">Nucleotide-binding</keyword>
<comment type="pathway">
    <text evidence="12">Isoprenoid biosynthesis; isopentenyl diphosphate biosynthesis via mevalonate pathway; isopentenyl diphosphate from (R)-mevalonate: step 1/3.</text>
</comment>
<comment type="caution">
    <text evidence="15">The sequence shown here is derived from an EMBL/GenBank/DDBJ whole genome shotgun (WGS) entry which is preliminary data.</text>
</comment>